<organism evidence="2 3">
    <name type="scientific">Mariprofundus aestuarium</name>
    <dbReference type="NCBI Taxonomy" id="1921086"/>
    <lineage>
        <taxon>Bacteria</taxon>
        <taxon>Pseudomonadati</taxon>
        <taxon>Pseudomonadota</taxon>
        <taxon>Candidatius Mariprofundia</taxon>
        <taxon>Mariprofundales</taxon>
        <taxon>Mariprofundaceae</taxon>
        <taxon>Mariprofundus</taxon>
    </lineage>
</organism>
<dbReference type="PANTHER" id="PTHR36573:SF1">
    <property type="entry name" value="INTERMEMBRANE PHOSPHOLIPID TRANSPORT SYSTEM BINDING PROTEIN MLAC"/>
    <property type="match status" value="1"/>
</dbReference>
<reference evidence="2 3" key="1">
    <citation type="submission" date="2016-12" db="EMBL/GenBank/DDBJ databases">
        <title>Isolation and genomic insights into novel planktonic Zetaproteobacteria from stratified waters of the Chesapeake Bay.</title>
        <authorList>
            <person name="McAllister S.M."/>
            <person name="Kato S."/>
            <person name="Chan C.S."/>
            <person name="Chiu B.K."/>
            <person name="Field E.K."/>
        </authorList>
    </citation>
    <scope>NUCLEOTIDE SEQUENCE [LARGE SCALE GENOMIC DNA]</scope>
    <source>
        <strain evidence="2 3">CP-5</strain>
    </source>
</reference>
<dbReference type="KEGG" id="maes:Ga0123461_0289"/>
<proteinExistence type="predicted"/>
<dbReference type="Pfam" id="PF05494">
    <property type="entry name" value="MlaC"/>
    <property type="match status" value="1"/>
</dbReference>
<dbReference type="InterPro" id="IPR042245">
    <property type="entry name" value="Tgt2/MlaC_sf"/>
</dbReference>
<keyword evidence="3" id="KW-1185">Reference proteome</keyword>
<dbReference type="Gene3D" id="3.10.450.710">
    <property type="entry name" value="Tgt2/MlaC"/>
    <property type="match status" value="1"/>
</dbReference>
<dbReference type="EMBL" id="CP018799">
    <property type="protein sequence ID" value="ATX78741.1"/>
    <property type="molecule type" value="Genomic_DNA"/>
</dbReference>
<keyword evidence="1" id="KW-0732">Signal</keyword>
<evidence type="ECO:0000313" key="2">
    <source>
        <dbReference type="EMBL" id="ATX78741.1"/>
    </source>
</evidence>
<gene>
    <name evidence="2" type="ORF">Ga0123461_0289</name>
</gene>
<feature type="signal peptide" evidence="1">
    <location>
        <begin position="1"/>
        <end position="32"/>
    </location>
</feature>
<accession>A0A2K8KYZ5</accession>
<sequence length="215" mass="24800">MDTKHKEFLMLKLFRTTFAILFAMLFSVSAWASSGSSDPKTVIETTVNQIIEVLEARQDTTKLTSKDRDAIRQSVEGRFDYAAMARRSLGNPWKELDGMQQTHFTSVFRELLERSYGNRLSEYKGQKVVFADAELKSDKARVESTVIDGTRETPVEYRLHQTETGWQVYDIRIEGTSMVRTFYQDFKSTLVNGGYEHLLKTLEDKVTKLKEKDND</sequence>
<evidence type="ECO:0000256" key="1">
    <source>
        <dbReference type="SAM" id="SignalP"/>
    </source>
</evidence>
<dbReference type="InterPro" id="IPR008869">
    <property type="entry name" value="MlaC/ttg2D"/>
</dbReference>
<protein>
    <submittedName>
        <fullName evidence="2">ABC-type transporter Mla maintaining outer membrane lipid asymmetry, MlaC component</fullName>
    </submittedName>
</protein>
<dbReference type="PIRSF" id="PIRSF004649">
    <property type="entry name" value="MlaC"/>
    <property type="match status" value="1"/>
</dbReference>
<name>A0A2K8KYZ5_MARES</name>
<feature type="chain" id="PRO_5014966122" evidence="1">
    <location>
        <begin position="33"/>
        <end position="215"/>
    </location>
</feature>
<dbReference type="AlphaFoldDB" id="A0A2K8KYZ5"/>
<dbReference type="Proteomes" id="UP000231701">
    <property type="component" value="Chromosome"/>
</dbReference>
<evidence type="ECO:0000313" key="3">
    <source>
        <dbReference type="Proteomes" id="UP000231701"/>
    </source>
</evidence>
<dbReference type="PANTHER" id="PTHR36573">
    <property type="entry name" value="INTERMEMBRANE PHOSPHOLIPID TRANSPORT SYSTEM BINDING PROTEIN MLAC"/>
    <property type="match status" value="1"/>
</dbReference>